<dbReference type="EMBL" id="NMTW01000053">
    <property type="protein sequence ID" value="PDX74168.1"/>
    <property type="molecule type" value="Genomic_DNA"/>
</dbReference>
<evidence type="ECO:0000256" key="1">
    <source>
        <dbReference type="SAM" id="MobiDB-lite"/>
    </source>
</evidence>
<organism evidence="2 5">
    <name type="scientific">Faecalibacterium prausnitzii</name>
    <dbReference type="NCBI Taxonomy" id="853"/>
    <lineage>
        <taxon>Bacteria</taxon>
        <taxon>Bacillati</taxon>
        <taxon>Bacillota</taxon>
        <taxon>Clostridia</taxon>
        <taxon>Eubacteriales</taxon>
        <taxon>Oscillospiraceae</taxon>
        <taxon>Faecalibacterium</taxon>
    </lineage>
</organism>
<evidence type="ECO:0000313" key="5">
    <source>
        <dbReference type="Proteomes" id="UP000220157"/>
    </source>
</evidence>
<dbReference type="Proteomes" id="UP000220157">
    <property type="component" value="Unassembled WGS sequence"/>
</dbReference>
<dbReference type="EMBL" id="NMTY01000015">
    <property type="protein sequence ID" value="PDX81440.1"/>
    <property type="molecule type" value="Genomic_DNA"/>
</dbReference>
<accession>A0A2A7A593</accession>
<dbReference type="Proteomes" id="UP000220005">
    <property type="component" value="Unassembled WGS sequence"/>
</dbReference>
<evidence type="ECO:0000313" key="2">
    <source>
        <dbReference type="EMBL" id="PDX74168.1"/>
    </source>
</evidence>
<proteinExistence type="predicted"/>
<reference evidence="2" key="2">
    <citation type="submission" date="2017-07" db="EMBL/GenBank/DDBJ databases">
        <authorList>
            <person name="Sun Z.S."/>
            <person name="Albrecht U."/>
            <person name="Echele G."/>
            <person name="Lee C.C."/>
        </authorList>
    </citation>
    <scope>NUCLEOTIDE SEQUENCE</scope>
    <source>
        <strain evidence="2">CNCM I 4573</strain>
        <strain evidence="3">CNCM I 4575</strain>
    </source>
</reference>
<comment type="caution">
    <text evidence="2">The sequence shown here is derived from an EMBL/GenBank/DDBJ whole genome shotgun (WGS) entry which is preliminary data.</text>
</comment>
<evidence type="ECO:0000313" key="3">
    <source>
        <dbReference type="EMBL" id="PDX81440.1"/>
    </source>
</evidence>
<feature type="compositionally biased region" description="Acidic residues" evidence="1">
    <location>
        <begin position="86"/>
        <end position="104"/>
    </location>
</feature>
<sequence length="230" mass="25922">MDESYYTARLVITEGFEDRLDMTITCQNAQQLLRAKDTIADQMNTYIAEFAMQSNLIRKPSNAEQNAAALQAVIQEQTEKAKQQEPEELAEPEPPEVAPDEPEESPPSHDDALDAVCYRPDLASFKLTPTETPKKAAKPEGAKGLMRLRCPKCGDEFVAFTKDYRTEWTCKECGAKFSLENTALFEYDCSCGRHTYGQTNIESPDFSYPCGDCGKETTLKWNPKAKKYME</sequence>
<evidence type="ECO:0000313" key="4">
    <source>
        <dbReference type="Proteomes" id="UP000220005"/>
    </source>
</evidence>
<name>A0A2A7A593_9FIRM</name>
<gene>
    <name evidence="2" type="ORF">CGS56_14090</name>
    <name evidence="3" type="ORF">CGS58_07040</name>
</gene>
<dbReference type="AlphaFoldDB" id="A0A2A7A593"/>
<protein>
    <submittedName>
        <fullName evidence="2">Uncharacterized protein</fullName>
    </submittedName>
</protein>
<dbReference type="RefSeq" id="WP_097786175.1">
    <property type="nucleotide sequence ID" value="NZ_NMTW01000053.1"/>
</dbReference>
<feature type="region of interest" description="Disordered" evidence="1">
    <location>
        <begin position="78"/>
        <end position="113"/>
    </location>
</feature>
<reference evidence="4 5" key="1">
    <citation type="journal article" date="2017" name="Front. Microbiol.">
        <title>New Insights into the Diversity of the Genus Faecalibacterium.</title>
        <authorList>
            <person name="Benevides L."/>
            <person name="Burman S."/>
            <person name="Martin R."/>
            <person name="Robert V."/>
            <person name="Thomas M."/>
            <person name="Miquel S."/>
            <person name="Chain F."/>
            <person name="Sokol H."/>
            <person name="Bermudez-Humaran L.G."/>
            <person name="Morrison M."/>
            <person name="Langella P."/>
            <person name="Azevedo V.A."/>
            <person name="Chatel J.M."/>
            <person name="Soares S."/>
        </authorList>
    </citation>
    <scope>NUCLEOTIDE SEQUENCE [LARGE SCALE GENOMIC DNA]</scope>
    <source>
        <strain evidence="2 5">CNCM I 4573</strain>
        <strain evidence="3 4">CNCM I 4575</strain>
    </source>
</reference>